<dbReference type="EMBL" id="CAUH01006532">
    <property type="protein sequence ID" value="CCU82557.1"/>
    <property type="molecule type" value="Genomic_DNA"/>
</dbReference>
<feature type="signal peptide" evidence="1">
    <location>
        <begin position="1"/>
        <end position="21"/>
    </location>
</feature>
<evidence type="ECO:0000313" key="2">
    <source>
        <dbReference type="EMBL" id="CCU82557.1"/>
    </source>
</evidence>
<name>N1JJW4_BLUG1</name>
<dbReference type="AlphaFoldDB" id="N1JJW4"/>
<dbReference type="Proteomes" id="UP000015441">
    <property type="component" value="Unassembled WGS sequence"/>
</dbReference>
<accession>N1JJW4</accession>
<organism evidence="2 3">
    <name type="scientific">Blumeria graminis f. sp. hordei (strain DH14)</name>
    <name type="common">Barley powdery mildew</name>
    <name type="synonym">Oidium monilioides f. sp. hordei</name>
    <dbReference type="NCBI Taxonomy" id="546991"/>
    <lineage>
        <taxon>Eukaryota</taxon>
        <taxon>Fungi</taxon>
        <taxon>Dikarya</taxon>
        <taxon>Ascomycota</taxon>
        <taxon>Pezizomycotina</taxon>
        <taxon>Leotiomycetes</taxon>
        <taxon>Erysiphales</taxon>
        <taxon>Erysiphaceae</taxon>
        <taxon>Blumeria</taxon>
        <taxon>Blumeria hordei</taxon>
    </lineage>
</organism>
<reference evidence="2 3" key="1">
    <citation type="journal article" date="2010" name="Science">
        <title>Genome expansion and gene loss in powdery mildew fungi reveal tradeoffs in extreme parasitism.</title>
        <authorList>
            <person name="Spanu P.D."/>
            <person name="Abbott J.C."/>
            <person name="Amselem J."/>
            <person name="Burgis T.A."/>
            <person name="Soanes D.M."/>
            <person name="Stueber K."/>
            <person name="Ver Loren van Themaat E."/>
            <person name="Brown J.K.M."/>
            <person name="Butcher S.A."/>
            <person name="Gurr S.J."/>
            <person name="Lebrun M.-H."/>
            <person name="Ridout C.J."/>
            <person name="Schulze-Lefert P."/>
            <person name="Talbot N.J."/>
            <person name="Ahmadinejad N."/>
            <person name="Ametz C."/>
            <person name="Barton G.R."/>
            <person name="Benjdia M."/>
            <person name="Bidzinski P."/>
            <person name="Bindschedler L.V."/>
            <person name="Both M."/>
            <person name="Brewer M.T."/>
            <person name="Cadle-Davidson L."/>
            <person name="Cadle-Davidson M.M."/>
            <person name="Collemare J."/>
            <person name="Cramer R."/>
            <person name="Frenkel O."/>
            <person name="Godfrey D."/>
            <person name="Harriman J."/>
            <person name="Hoede C."/>
            <person name="King B.C."/>
            <person name="Klages S."/>
            <person name="Kleemann J."/>
            <person name="Knoll D."/>
            <person name="Koti P.S."/>
            <person name="Kreplak J."/>
            <person name="Lopez-Ruiz F.J."/>
            <person name="Lu X."/>
            <person name="Maekawa T."/>
            <person name="Mahanil S."/>
            <person name="Micali C."/>
            <person name="Milgroom M.G."/>
            <person name="Montana G."/>
            <person name="Noir S."/>
            <person name="O'Connell R.J."/>
            <person name="Oberhaensli S."/>
            <person name="Parlange F."/>
            <person name="Pedersen C."/>
            <person name="Quesneville H."/>
            <person name="Reinhardt R."/>
            <person name="Rott M."/>
            <person name="Sacristan S."/>
            <person name="Schmidt S.M."/>
            <person name="Schoen M."/>
            <person name="Skamnioti P."/>
            <person name="Sommer H."/>
            <person name="Stephens A."/>
            <person name="Takahara H."/>
            <person name="Thordal-Christensen H."/>
            <person name="Vigouroux M."/>
            <person name="Wessling R."/>
            <person name="Wicker T."/>
            <person name="Panstruga R."/>
        </authorList>
    </citation>
    <scope>NUCLEOTIDE SEQUENCE [LARGE SCALE GENOMIC DNA]</scope>
    <source>
        <strain evidence="2">DH14</strain>
    </source>
</reference>
<keyword evidence="1" id="KW-0732">Signal</keyword>
<keyword evidence="3" id="KW-1185">Reference proteome</keyword>
<evidence type="ECO:0000256" key="1">
    <source>
        <dbReference type="SAM" id="SignalP"/>
    </source>
</evidence>
<comment type="caution">
    <text evidence="2">The sequence shown here is derived from an EMBL/GenBank/DDBJ whole genome shotgun (WGS) entry which is preliminary data.</text>
</comment>
<dbReference type="HOGENOM" id="CLU_2145440_0_0_1"/>
<evidence type="ECO:0000313" key="3">
    <source>
        <dbReference type="Proteomes" id="UP000015441"/>
    </source>
</evidence>
<sequence>MKISLVASLVAILSNSMPTLALDGYNCLGQVLSHDLLTEEINLSYDKTVPQDPGNEFFTDSSISVPLVFSISFPQPDYPLTKVKILFNHRKQIIAVQAFAWDKYFNCEEIIE</sequence>
<protein>
    <submittedName>
        <fullName evidence="2">CSEP0075 putative effector protein</fullName>
    </submittedName>
</protein>
<feature type="chain" id="PRO_5004107884" evidence="1">
    <location>
        <begin position="22"/>
        <end position="112"/>
    </location>
</feature>
<gene>
    <name evidence="2" type="ORF">BGHDH14_bgh02934</name>
</gene>
<proteinExistence type="predicted"/>
<dbReference type="InParanoid" id="N1JJW4"/>